<keyword evidence="2" id="KW-1185">Reference proteome</keyword>
<evidence type="ECO:0000313" key="2">
    <source>
        <dbReference type="Proteomes" id="UP000265520"/>
    </source>
</evidence>
<protein>
    <submittedName>
        <fullName evidence="1">Uncharacterized protein</fullName>
    </submittedName>
</protein>
<dbReference type="Proteomes" id="UP000265520">
    <property type="component" value="Unassembled WGS sequence"/>
</dbReference>
<proteinExistence type="predicted"/>
<dbReference type="AlphaFoldDB" id="A0A392NMN6"/>
<organism evidence="1 2">
    <name type="scientific">Trifolium medium</name>
    <dbReference type="NCBI Taxonomy" id="97028"/>
    <lineage>
        <taxon>Eukaryota</taxon>
        <taxon>Viridiplantae</taxon>
        <taxon>Streptophyta</taxon>
        <taxon>Embryophyta</taxon>
        <taxon>Tracheophyta</taxon>
        <taxon>Spermatophyta</taxon>
        <taxon>Magnoliopsida</taxon>
        <taxon>eudicotyledons</taxon>
        <taxon>Gunneridae</taxon>
        <taxon>Pentapetalae</taxon>
        <taxon>rosids</taxon>
        <taxon>fabids</taxon>
        <taxon>Fabales</taxon>
        <taxon>Fabaceae</taxon>
        <taxon>Papilionoideae</taxon>
        <taxon>50 kb inversion clade</taxon>
        <taxon>NPAAA clade</taxon>
        <taxon>Hologalegina</taxon>
        <taxon>IRL clade</taxon>
        <taxon>Trifolieae</taxon>
        <taxon>Trifolium</taxon>
    </lineage>
</organism>
<dbReference type="EMBL" id="LXQA010045335">
    <property type="protein sequence ID" value="MCI01137.1"/>
    <property type="molecule type" value="Genomic_DNA"/>
</dbReference>
<name>A0A392NMN6_9FABA</name>
<comment type="caution">
    <text evidence="1">The sequence shown here is derived from an EMBL/GenBank/DDBJ whole genome shotgun (WGS) entry which is preliminary data.</text>
</comment>
<reference evidence="1 2" key="1">
    <citation type="journal article" date="2018" name="Front. Plant Sci.">
        <title>Red Clover (Trifolium pratense) and Zigzag Clover (T. medium) - A Picture of Genomic Similarities and Differences.</title>
        <authorList>
            <person name="Dluhosova J."/>
            <person name="Istvanek J."/>
            <person name="Nedelnik J."/>
            <person name="Repkova J."/>
        </authorList>
    </citation>
    <scope>NUCLEOTIDE SEQUENCE [LARGE SCALE GENOMIC DNA]</scope>
    <source>
        <strain evidence="2">cv. 10/8</strain>
        <tissue evidence="1">Leaf</tissue>
    </source>
</reference>
<sequence>IYKLASTHTVLDWAQGLIVEEILLLDRRAEPTCGAAQDHVAQVNKQHIQRIITSDIGMMGIYCPSRLFRRFPIAIDDVDTPINGLGPA</sequence>
<accession>A0A392NMN6</accession>
<evidence type="ECO:0000313" key="1">
    <source>
        <dbReference type="EMBL" id="MCI01137.1"/>
    </source>
</evidence>
<feature type="non-terminal residue" evidence="1">
    <location>
        <position position="1"/>
    </location>
</feature>